<feature type="signal peptide" evidence="1">
    <location>
        <begin position="1"/>
        <end position="23"/>
    </location>
</feature>
<protein>
    <submittedName>
        <fullName evidence="2">DUF4294 domain-containing protein</fullName>
    </submittedName>
</protein>
<gene>
    <name evidence="2" type="ORF">O3P16_10705</name>
</gene>
<dbReference type="Proteomes" id="UP001210231">
    <property type="component" value="Unassembled WGS sequence"/>
</dbReference>
<accession>A0ABT4UKG5</accession>
<evidence type="ECO:0000256" key="1">
    <source>
        <dbReference type="SAM" id="SignalP"/>
    </source>
</evidence>
<evidence type="ECO:0000313" key="3">
    <source>
        <dbReference type="Proteomes" id="UP001210231"/>
    </source>
</evidence>
<reference evidence="2 3" key="1">
    <citation type="submission" date="2022-12" db="EMBL/GenBank/DDBJ databases">
        <title>Chitinophagaceae gen. sp. nov., a new member of the family Chitinophagaceae, isolated from soil in a chemical factory.</title>
        <authorList>
            <person name="Ke Z."/>
        </authorList>
    </citation>
    <scope>NUCLEOTIDE SEQUENCE [LARGE SCALE GENOMIC DNA]</scope>
    <source>
        <strain evidence="2 3">LY-5</strain>
    </source>
</reference>
<keyword evidence="1" id="KW-0732">Signal</keyword>
<name>A0ABT4UKG5_9BACT</name>
<dbReference type="RefSeq" id="WP_407031603.1">
    <property type="nucleotide sequence ID" value="NZ_JAQGEF010000011.1"/>
</dbReference>
<keyword evidence="3" id="KW-1185">Reference proteome</keyword>
<organism evidence="2 3">
    <name type="scientific">Polluticaenibacter yanchengensis</name>
    <dbReference type="NCBI Taxonomy" id="3014562"/>
    <lineage>
        <taxon>Bacteria</taxon>
        <taxon>Pseudomonadati</taxon>
        <taxon>Bacteroidota</taxon>
        <taxon>Chitinophagia</taxon>
        <taxon>Chitinophagales</taxon>
        <taxon>Chitinophagaceae</taxon>
        <taxon>Polluticaenibacter</taxon>
    </lineage>
</organism>
<proteinExistence type="predicted"/>
<dbReference type="InterPro" id="IPR025636">
    <property type="entry name" value="DUF4294"/>
</dbReference>
<evidence type="ECO:0000313" key="2">
    <source>
        <dbReference type="EMBL" id="MDA3615278.1"/>
    </source>
</evidence>
<sequence>MCHLFKISIFGVALLLGSDRVLAQSTTAPLPPKPVQYIEPVLGVNDTIQVFATVMPDGTLVPTSYLDNVEVIGKWSKQALKKQAARNRLRNAVYVTYPYALKAGQIINDINAKLAGMTDHSERRKIIKSYEKDLKKNFADKIKDLSVYQGKVLMKLINRQTGNNCYDILKEYKGGVNAQFWQTVAFVLGSSLKQSYDANGDDREVEFYVREVEMLYGGPKIFGQ</sequence>
<comment type="caution">
    <text evidence="2">The sequence shown here is derived from an EMBL/GenBank/DDBJ whole genome shotgun (WGS) entry which is preliminary data.</text>
</comment>
<feature type="chain" id="PRO_5046075602" evidence="1">
    <location>
        <begin position="24"/>
        <end position="224"/>
    </location>
</feature>
<dbReference type="EMBL" id="JAQGEF010000011">
    <property type="protein sequence ID" value="MDA3615278.1"/>
    <property type="molecule type" value="Genomic_DNA"/>
</dbReference>
<dbReference type="Pfam" id="PF14127">
    <property type="entry name" value="DUF4294"/>
    <property type="match status" value="1"/>
</dbReference>